<comment type="function">
    <text evidence="9">Site-specific tyrosine recombinase, which acts by catalyzing the cutting and rejoining of the recombining DNA molecules. The XerC-XerD complex is essential to convert dimers of the bacterial chromosome into monomers to permit their segregation at cell division. It also contributes to the segregational stability of plasmids.</text>
</comment>
<keyword evidence="6 9" id="KW-0238">DNA-binding</keyword>
<comment type="subcellular location">
    <subcellularLocation>
        <location evidence="1 9">Cytoplasm</location>
    </subcellularLocation>
</comment>
<gene>
    <name evidence="9" type="primary">xerC</name>
    <name evidence="12" type="ORF">D1825_07770</name>
</gene>
<comment type="similarity">
    <text evidence="9">Belongs to the 'phage' integrase family. XerC subfamily.</text>
</comment>
<evidence type="ECO:0000256" key="5">
    <source>
        <dbReference type="ARBA" id="ARBA00022908"/>
    </source>
</evidence>
<dbReference type="GO" id="GO:0007059">
    <property type="term" value="P:chromosome segregation"/>
    <property type="evidence" value="ECO:0007669"/>
    <property type="project" value="UniProtKB-UniRule"/>
</dbReference>
<dbReference type="PROSITE" id="PS51898">
    <property type="entry name" value="TYR_RECOMBINASE"/>
    <property type="match status" value="1"/>
</dbReference>
<dbReference type="GO" id="GO:0003677">
    <property type="term" value="F:DNA binding"/>
    <property type="evidence" value="ECO:0007669"/>
    <property type="project" value="UniProtKB-UniRule"/>
</dbReference>
<keyword evidence="7 9" id="KW-0233">DNA recombination</keyword>
<dbReference type="GO" id="GO:0006313">
    <property type="term" value="P:DNA transposition"/>
    <property type="evidence" value="ECO:0007669"/>
    <property type="project" value="UniProtKB-UniRule"/>
</dbReference>
<feature type="active site" evidence="9">
    <location>
        <position position="282"/>
    </location>
</feature>
<evidence type="ECO:0000256" key="6">
    <source>
        <dbReference type="ARBA" id="ARBA00023125"/>
    </source>
</evidence>
<keyword evidence="4 9" id="KW-0159">Chromosome partition</keyword>
<evidence type="ECO:0000256" key="2">
    <source>
        <dbReference type="ARBA" id="ARBA00022490"/>
    </source>
</evidence>
<evidence type="ECO:0000256" key="3">
    <source>
        <dbReference type="ARBA" id="ARBA00022618"/>
    </source>
</evidence>
<keyword evidence="8 9" id="KW-0131">Cell cycle</keyword>
<dbReference type="PANTHER" id="PTHR30349:SF77">
    <property type="entry name" value="TYROSINE RECOMBINASE XERC"/>
    <property type="match status" value="1"/>
</dbReference>
<keyword evidence="2 9" id="KW-0963">Cytoplasm</keyword>
<evidence type="ECO:0000259" key="11">
    <source>
        <dbReference type="PROSITE" id="PS51900"/>
    </source>
</evidence>
<evidence type="ECO:0000313" key="12">
    <source>
        <dbReference type="EMBL" id="RHA41980.1"/>
    </source>
</evidence>
<dbReference type="CDD" id="cd00798">
    <property type="entry name" value="INT_XerDC_C"/>
    <property type="match status" value="1"/>
</dbReference>
<evidence type="ECO:0000256" key="9">
    <source>
        <dbReference type="HAMAP-Rule" id="MF_01808"/>
    </source>
</evidence>
<dbReference type="Proteomes" id="UP000283374">
    <property type="component" value="Unassembled WGS sequence"/>
</dbReference>
<dbReference type="HAMAP" id="MF_01808">
    <property type="entry name" value="Recomb_XerC_XerD"/>
    <property type="match status" value="1"/>
</dbReference>
<feature type="active site" evidence="9">
    <location>
        <position position="256"/>
    </location>
</feature>
<name>A0A413RMF0_9CELL</name>
<evidence type="ECO:0000256" key="1">
    <source>
        <dbReference type="ARBA" id="ARBA00004496"/>
    </source>
</evidence>
<keyword evidence="13" id="KW-1185">Reference proteome</keyword>
<keyword evidence="3 9" id="KW-0132">Cell division</keyword>
<evidence type="ECO:0000256" key="7">
    <source>
        <dbReference type="ARBA" id="ARBA00023172"/>
    </source>
</evidence>
<dbReference type="InterPro" id="IPR050090">
    <property type="entry name" value="Tyrosine_recombinase_XerCD"/>
</dbReference>
<dbReference type="Gene3D" id="1.10.443.10">
    <property type="entry name" value="Intergrase catalytic core"/>
    <property type="match status" value="1"/>
</dbReference>
<dbReference type="OrthoDB" id="9801717at2"/>
<keyword evidence="5 9" id="KW-0229">DNA integration</keyword>
<feature type="domain" description="Tyr recombinase" evidence="10">
    <location>
        <begin position="118"/>
        <end position="304"/>
    </location>
</feature>
<dbReference type="Pfam" id="PF02899">
    <property type="entry name" value="Phage_int_SAM_1"/>
    <property type="match status" value="1"/>
</dbReference>
<comment type="subunit">
    <text evidence="9">Forms a cyclic heterotetrameric complex composed of two molecules of XerC and two molecules of XerD.</text>
</comment>
<reference evidence="12 13" key="1">
    <citation type="submission" date="2018-08" db="EMBL/GenBank/DDBJ databases">
        <title>Cellulomonas rhizosphaerae sp. nov., a novel actinomycete isolated from soil.</title>
        <authorList>
            <person name="Tian Y."/>
        </authorList>
    </citation>
    <scope>NUCLEOTIDE SEQUENCE [LARGE SCALE GENOMIC DNA]</scope>
    <source>
        <strain evidence="12 13">NEAU-TCZ24</strain>
    </source>
</reference>
<accession>A0A413RMF0</accession>
<dbReference type="Pfam" id="PF00589">
    <property type="entry name" value="Phage_integrase"/>
    <property type="match status" value="1"/>
</dbReference>
<dbReference type="InterPro" id="IPR013762">
    <property type="entry name" value="Integrase-like_cat_sf"/>
</dbReference>
<dbReference type="SUPFAM" id="SSF56349">
    <property type="entry name" value="DNA breaking-rejoining enzymes"/>
    <property type="match status" value="1"/>
</dbReference>
<evidence type="ECO:0000259" key="10">
    <source>
        <dbReference type="PROSITE" id="PS51898"/>
    </source>
</evidence>
<proteinExistence type="inferred from homology"/>
<evidence type="ECO:0000256" key="4">
    <source>
        <dbReference type="ARBA" id="ARBA00022829"/>
    </source>
</evidence>
<dbReference type="RefSeq" id="WP_118766869.1">
    <property type="nucleotide sequence ID" value="NZ_QWKP01000177.1"/>
</dbReference>
<dbReference type="InterPro" id="IPR023009">
    <property type="entry name" value="Tyrosine_recombinase_XerC/XerD"/>
</dbReference>
<dbReference type="GO" id="GO:0051301">
    <property type="term" value="P:cell division"/>
    <property type="evidence" value="ECO:0007669"/>
    <property type="project" value="UniProtKB-KW"/>
</dbReference>
<dbReference type="InterPro" id="IPR010998">
    <property type="entry name" value="Integrase_recombinase_N"/>
</dbReference>
<sequence length="310" mass="33364">MTTTELIEKAPCRAALLDAFSSYVSSQRGLSVHTDRAYRSDVEALLGFSVRHGASTLDDIDLRMLRAWLASQAAAKRSRATLARRGAAARTFLAWAARTDRIAVDPSLRLANARVSAPLPTVLRTGAVAAVIDTARERAGDGEAAHVRDWTLLELLYATGIRVGELCSADLRDVDLAERTLRVLGKGSKERVVPFGVPARTALVAWLETARPALARADSPDALFLGLRGGRIDPRQVRDVVHAATAAADVEDLAPHGLRHTAATHLLEGGSDLRSVQEILGHASLATTQRYTHISAERLRSAYALAHPRA</sequence>
<feature type="active site" description="O-(3'-phospho-DNA)-tyrosine intermediate" evidence="9">
    <location>
        <position position="291"/>
    </location>
</feature>
<dbReference type="AlphaFoldDB" id="A0A413RMF0"/>
<feature type="active site" evidence="9">
    <location>
        <position position="259"/>
    </location>
</feature>
<evidence type="ECO:0000256" key="8">
    <source>
        <dbReference type="ARBA" id="ARBA00023306"/>
    </source>
</evidence>
<dbReference type="InterPro" id="IPR011010">
    <property type="entry name" value="DNA_brk_join_enz"/>
</dbReference>
<organism evidence="12 13">
    <name type="scientific">Cellulomonas rhizosphaerae</name>
    <dbReference type="NCBI Taxonomy" id="2293719"/>
    <lineage>
        <taxon>Bacteria</taxon>
        <taxon>Bacillati</taxon>
        <taxon>Actinomycetota</taxon>
        <taxon>Actinomycetes</taxon>
        <taxon>Micrococcales</taxon>
        <taxon>Cellulomonadaceae</taxon>
        <taxon>Cellulomonas</taxon>
    </lineage>
</organism>
<dbReference type="InterPro" id="IPR044068">
    <property type="entry name" value="CB"/>
</dbReference>
<dbReference type="InterPro" id="IPR002104">
    <property type="entry name" value="Integrase_catalytic"/>
</dbReference>
<dbReference type="Gene3D" id="1.10.150.130">
    <property type="match status" value="1"/>
</dbReference>
<dbReference type="SUPFAM" id="SSF47823">
    <property type="entry name" value="lambda integrase-like, N-terminal domain"/>
    <property type="match status" value="1"/>
</dbReference>
<feature type="active site" evidence="9">
    <location>
        <position position="162"/>
    </location>
</feature>
<dbReference type="PANTHER" id="PTHR30349">
    <property type="entry name" value="PHAGE INTEGRASE-RELATED"/>
    <property type="match status" value="1"/>
</dbReference>
<feature type="active site" evidence="9">
    <location>
        <position position="186"/>
    </location>
</feature>
<dbReference type="EMBL" id="QWKP01000177">
    <property type="protein sequence ID" value="RHA41980.1"/>
    <property type="molecule type" value="Genomic_DNA"/>
</dbReference>
<dbReference type="PROSITE" id="PS51900">
    <property type="entry name" value="CB"/>
    <property type="match status" value="1"/>
</dbReference>
<dbReference type="GO" id="GO:0005737">
    <property type="term" value="C:cytoplasm"/>
    <property type="evidence" value="ECO:0007669"/>
    <property type="project" value="UniProtKB-SubCell"/>
</dbReference>
<dbReference type="InterPro" id="IPR004107">
    <property type="entry name" value="Integrase_SAM-like_N"/>
</dbReference>
<protein>
    <recommendedName>
        <fullName evidence="9">Tyrosine recombinase XerC</fullName>
    </recommendedName>
</protein>
<dbReference type="GO" id="GO:0009037">
    <property type="term" value="F:tyrosine-based site-specific recombinase activity"/>
    <property type="evidence" value="ECO:0007669"/>
    <property type="project" value="UniProtKB-UniRule"/>
</dbReference>
<comment type="caution">
    <text evidence="12">The sequence shown here is derived from an EMBL/GenBank/DDBJ whole genome shotgun (WGS) entry which is preliminary data.</text>
</comment>
<evidence type="ECO:0000313" key="13">
    <source>
        <dbReference type="Proteomes" id="UP000283374"/>
    </source>
</evidence>
<feature type="domain" description="Core-binding (CB)" evidence="11">
    <location>
        <begin position="11"/>
        <end position="97"/>
    </location>
</feature>